<proteinExistence type="predicted"/>
<dbReference type="InterPro" id="IPR039448">
    <property type="entry name" value="Beta_helix"/>
</dbReference>
<evidence type="ECO:0000259" key="4">
    <source>
        <dbReference type="Pfam" id="PF18962"/>
    </source>
</evidence>
<dbReference type="InterPro" id="IPR003305">
    <property type="entry name" value="CenC_carb-bd"/>
</dbReference>
<gene>
    <name evidence="5" type="ORF">CLV48_11426</name>
</gene>
<feature type="domain" description="Secretion system C-terminal sorting" evidence="4">
    <location>
        <begin position="1339"/>
        <end position="1412"/>
    </location>
</feature>
<dbReference type="InterPro" id="IPR008979">
    <property type="entry name" value="Galactose-bd-like_sf"/>
</dbReference>
<dbReference type="Pfam" id="PF18962">
    <property type="entry name" value="Por_Secre_tail"/>
    <property type="match status" value="1"/>
</dbReference>
<dbReference type="InterPro" id="IPR013783">
    <property type="entry name" value="Ig-like_fold"/>
</dbReference>
<dbReference type="GO" id="GO:0016798">
    <property type="term" value="F:hydrolase activity, acting on glycosyl bonds"/>
    <property type="evidence" value="ECO:0007669"/>
    <property type="project" value="InterPro"/>
</dbReference>
<protein>
    <submittedName>
        <fullName evidence="5">Parallel beta helix pectate lyase-like protein</fullName>
    </submittedName>
</protein>
<evidence type="ECO:0000313" key="5">
    <source>
        <dbReference type="EMBL" id="PSL01224.1"/>
    </source>
</evidence>
<keyword evidence="5" id="KW-0456">Lyase</keyword>
<dbReference type="NCBIfam" id="TIGR04183">
    <property type="entry name" value="Por_Secre_tail"/>
    <property type="match status" value="1"/>
</dbReference>
<dbReference type="InterPro" id="IPR026444">
    <property type="entry name" value="Secre_tail"/>
</dbReference>
<dbReference type="EMBL" id="PYGF01000014">
    <property type="protein sequence ID" value="PSL01224.1"/>
    <property type="molecule type" value="Genomic_DNA"/>
</dbReference>
<dbReference type="Proteomes" id="UP000240708">
    <property type="component" value="Unassembled WGS sequence"/>
</dbReference>
<name>A0A2P8DVJ7_9BACT</name>
<dbReference type="InterPro" id="IPR012334">
    <property type="entry name" value="Pectin_lyas_fold"/>
</dbReference>
<organism evidence="5 6">
    <name type="scientific">Cecembia rubra</name>
    <dbReference type="NCBI Taxonomy" id="1485585"/>
    <lineage>
        <taxon>Bacteria</taxon>
        <taxon>Pseudomonadati</taxon>
        <taxon>Bacteroidota</taxon>
        <taxon>Cytophagia</taxon>
        <taxon>Cytophagales</taxon>
        <taxon>Cyclobacteriaceae</taxon>
        <taxon>Cecembia</taxon>
    </lineage>
</organism>
<dbReference type="SUPFAM" id="SSF49785">
    <property type="entry name" value="Galactose-binding domain-like"/>
    <property type="match status" value="1"/>
</dbReference>
<dbReference type="Pfam" id="PF13229">
    <property type="entry name" value="Beta_helix"/>
    <property type="match status" value="1"/>
</dbReference>
<comment type="caution">
    <text evidence="5">The sequence shown here is derived from an EMBL/GenBank/DDBJ whole genome shotgun (WGS) entry which is preliminary data.</text>
</comment>
<dbReference type="InterPro" id="IPR011050">
    <property type="entry name" value="Pectin_lyase_fold/virulence"/>
</dbReference>
<dbReference type="Gene3D" id="2.60.120.260">
    <property type="entry name" value="Galactose-binding domain-like"/>
    <property type="match status" value="1"/>
</dbReference>
<evidence type="ECO:0000313" key="6">
    <source>
        <dbReference type="Proteomes" id="UP000240708"/>
    </source>
</evidence>
<evidence type="ECO:0000256" key="1">
    <source>
        <dbReference type="ARBA" id="ARBA00022801"/>
    </source>
</evidence>
<dbReference type="GO" id="GO:0016829">
    <property type="term" value="F:lyase activity"/>
    <property type="evidence" value="ECO:0007669"/>
    <property type="project" value="UniProtKB-KW"/>
</dbReference>
<feature type="domain" description="CBM-cenC" evidence="2">
    <location>
        <begin position="652"/>
        <end position="776"/>
    </location>
</feature>
<reference evidence="5 6" key="1">
    <citation type="submission" date="2018-03" db="EMBL/GenBank/DDBJ databases">
        <title>Genomic Encyclopedia of Archaeal and Bacterial Type Strains, Phase II (KMG-II): from individual species to whole genera.</title>
        <authorList>
            <person name="Goeker M."/>
        </authorList>
    </citation>
    <scope>NUCLEOTIDE SEQUENCE [LARGE SCALE GENOMIC DNA]</scope>
    <source>
        <strain evidence="5 6">DSM 28057</strain>
    </source>
</reference>
<dbReference type="SUPFAM" id="SSF51126">
    <property type="entry name" value="Pectin lyase-like"/>
    <property type="match status" value="2"/>
</dbReference>
<dbReference type="Gene3D" id="2.60.40.10">
    <property type="entry name" value="Immunoglobulins"/>
    <property type="match status" value="5"/>
</dbReference>
<evidence type="ECO:0000259" key="3">
    <source>
        <dbReference type="Pfam" id="PF13229"/>
    </source>
</evidence>
<sequence>MVKKKLNKNYEFLIRDYKGSLINVLIMKSKRKKIYLLTLAISSLLFGIVDAATYHFSTTDGDDNRSSAQAQSPNTPWKSIEKLNSVFPMLQPGDQVLFKSGDVFYGEIRITRSGTSGAPIVFGSYGSGNKPLITGLVRPTDWVSVGSNLFETRLLIAQSSLNVVIIDGIIRAMGRFPNPDANNKGYLTINSVNQGTVSSSELNSPTNLNGGEVVIRKNNWIIDRHPITNHSGNSITYNTTGSNYNPAVGFGFFIQNHPGTLDQHGEWFYNVGENRLRIFYDKGSPNNKVEISQVTDLISLQSNISNITFRNLNLSGANRNIISIQNSANIVFENCVLENIGDLAIRSVGSNNLTIDRTVIQNVHNGGVFQQWNDTKLKISNSSFINIFNFPGMGKNGDLHGMGVYMSETASDGLIENSNFTNCGYIPINFSGNNTIVRNNYIDTFNNVKDDGAGIYTYTGRINTNYTNRKVINNIIINGIGAREGTRPYGPNDPPYVEGIYMDDNASGVEISGNTIANIASSGIFIHNARNITITKNNIYNTAYSLKFSHDNLGDPIRNISVTGNSFLQKSETQLHLYAVSRLNDINQIGTFDNNVYSKPINEKNNFLISIPQGRRSLDLTDWQNDFGFDKNSKRSPISLPEPKIIDVKGENKINNGNFSTNQNNSSCWSSAGGCIASIIDNSSLDGRALRVDKPNPSILMINVGSIEKGKSYRFKFSIIGNNGSSLIAFIRENQTPWSRISNERSISITNQRQEIEFVFTATETRNNAVLILESRANGTSYQLDNLVLEEVTIEAIKIDDFLFFDYNRNSSPKSINLPGNYVDLNGTEVGSSVSIPSFYSVLLLKKNGEVPQETLSPSVKITNPCPNATFSTTGNITVNIEASSPNGKIEKVELFRNSVLALSSSGSPSIYSFTIGNLQEGPLELMARATDEKGIVGESSIVRVNIVKPNILPNVQIINPTNGDSFEKGKMILIEAVASDEDGEVTKVDFFWGNNLIGTADQAPFVTSFTPQNVGNFFLTAVAYDNKGDSNKSSAISITINDEITLPKIFFVTPENDQEFAEGSNILISVAFDGSDESIDRIEYYNGSQLIGSSNSKPFSFDWKNVAPGVYSLKARAIGKDPNKTNESETIQIRVIAEGQNTFRIVSPERNSVLPAGFDLPIKVHIPISSKIIRTIEYYRGNTLIGRVNTAPYIFIWKNIPQGEFNLVARIVYEDNSTLLSNILGVNIVNNRIPSVRVNYDILESESENKNPDISFTVNYENVATIVEKVEFFANGKSIGLSKSEPFDFLWESVEPGTYNIKVVITDKFGIEYISGVESILIKNVLDEKEAFSLRIGPNPTNNQLIIFFLNSKSDNFYEIKIISMNGLIMKELKENSIDSAIALDVSFLIRGTYIVQVTDGYKILVSEKFIKN</sequence>
<evidence type="ECO:0000259" key="2">
    <source>
        <dbReference type="Pfam" id="PF02018"/>
    </source>
</evidence>
<keyword evidence="1" id="KW-0378">Hydrolase</keyword>
<dbReference type="Pfam" id="PF02018">
    <property type="entry name" value="CBM_4_9"/>
    <property type="match status" value="1"/>
</dbReference>
<accession>A0A2P8DVJ7</accession>
<dbReference type="PANTHER" id="PTHR36453">
    <property type="entry name" value="SECRETED PROTEIN-RELATED"/>
    <property type="match status" value="1"/>
</dbReference>
<dbReference type="Pfam" id="PF17957">
    <property type="entry name" value="Big_7"/>
    <property type="match status" value="4"/>
</dbReference>
<dbReference type="PANTHER" id="PTHR36453:SF1">
    <property type="entry name" value="RIGHT HANDED BETA HELIX DOMAIN-CONTAINING PROTEIN"/>
    <property type="match status" value="1"/>
</dbReference>
<feature type="domain" description="Right handed beta helix" evidence="3">
    <location>
        <begin position="372"/>
        <end position="567"/>
    </location>
</feature>
<keyword evidence="6" id="KW-1185">Reference proteome</keyword>
<dbReference type="SMART" id="SM00710">
    <property type="entry name" value="PbH1"/>
    <property type="match status" value="7"/>
</dbReference>
<dbReference type="Gene3D" id="2.160.20.10">
    <property type="entry name" value="Single-stranded right-handed beta-helix, Pectin lyase-like"/>
    <property type="match status" value="2"/>
</dbReference>
<dbReference type="InterPro" id="IPR006626">
    <property type="entry name" value="PbH1"/>
</dbReference>